<protein>
    <submittedName>
        <fullName evidence="1">Uncharacterized protein</fullName>
    </submittedName>
</protein>
<sequence length="81" mass="9155">MKQAWTPGLSNKLDERTRAFVRAASEGLERTAHWFMKLAIQRLLKEAEAGAQVADLLDSEALHADQEHYSTNPLVKPRALR</sequence>
<reference evidence="1 2" key="1">
    <citation type="submission" date="2020-06" db="EMBL/GenBank/DDBJ databases">
        <title>Pseudomonas eucalypticola sp. nov., an endophyte of Eucalyptus dunnii leaves with biocontrol ability of eucalyptus leaf blight.</title>
        <authorList>
            <person name="Liu Y."/>
            <person name="Song Z."/>
            <person name="Zeng H."/>
            <person name="Lu M."/>
            <person name="Wang X."/>
            <person name="Lian X."/>
            <person name="Zhang Q."/>
        </authorList>
    </citation>
    <scope>NUCLEOTIDE SEQUENCE [LARGE SCALE GENOMIC DNA]</scope>
    <source>
        <strain evidence="1 2">NP-1</strain>
    </source>
</reference>
<proteinExistence type="predicted"/>
<keyword evidence="2" id="KW-1185">Reference proteome</keyword>
<dbReference type="GO" id="GO:0006355">
    <property type="term" value="P:regulation of DNA-templated transcription"/>
    <property type="evidence" value="ECO:0007669"/>
    <property type="project" value="InterPro"/>
</dbReference>
<dbReference type="AlphaFoldDB" id="A0A7D5H288"/>
<dbReference type="InterPro" id="IPR013321">
    <property type="entry name" value="Arc_rbn_hlx_hlx"/>
</dbReference>
<dbReference type="Gene3D" id="1.10.1220.10">
    <property type="entry name" value="Met repressor-like"/>
    <property type="match status" value="1"/>
</dbReference>
<dbReference type="EMBL" id="CP056030">
    <property type="protein sequence ID" value="QKZ06045.1"/>
    <property type="molecule type" value="Genomic_DNA"/>
</dbReference>
<evidence type="ECO:0000313" key="1">
    <source>
        <dbReference type="EMBL" id="QKZ06045.1"/>
    </source>
</evidence>
<gene>
    <name evidence="1" type="ORF">HWQ56_20555</name>
</gene>
<name>A0A7D5H288_9PSED</name>
<dbReference type="RefSeq" id="WP_176571649.1">
    <property type="nucleotide sequence ID" value="NZ_CP056030.1"/>
</dbReference>
<dbReference type="KEGG" id="pez:HWQ56_20555"/>
<accession>A0A7D5H288</accession>
<evidence type="ECO:0000313" key="2">
    <source>
        <dbReference type="Proteomes" id="UP000509568"/>
    </source>
</evidence>
<organism evidence="1 2">
    <name type="scientific">Pseudomonas eucalypticola</name>
    <dbReference type="NCBI Taxonomy" id="2599595"/>
    <lineage>
        <taxon>Bacteria</taxon>
        <taxon>Pseudomonadati</taxon>
        <taxon>Pseudomonadota</taxon>
        <taxon>Gammaproteobacteria</taxon>
        <taxon>Pseudomonadales</taxon>
        <taxon>Pseudomonadaceae</taxon>
        <taxon>Pseudomonas</taxon>
    </lineage>
</organism>
<dbReference type="Proteomes" id="UP000509568">
    <property type="component" value="Chromosome"/>
</dbReference>